<gene>
    <name evidence="1" type="ORF">GYA37_03925</name>
</gene>
<dbReference type="EMBL" id="JAAZNV010000013">
    <property type="protein sequence ID" value="NMB91961.1"/>
    <property type="molecule type" value="Genomic_DNA"/>
</dbReference>
<dbReference type="Proteomes" id="UP000590542">
    <property type="component" value="Unassembled WGS sequence"/>
</dbReference>
<organism evidence="1 2">
    <name type="scientific">candidate division WWE3 bacterium</name>
    <dbReference type="NCBI Taxonomy" id="2053526"/>
    <lineage>
        <taxon>Bacteria</taxon>
        <taxon>Katanobacteria</taxon>
    </lineage>
</organism>
<evidence type="ECO:0000313" key="2">
    <source>
        <dbReference type="Proteomes" id="UP000590542"/>
    </source>
</evidence>
<name>A0A7X9E7Z1_UNCKA</name>
<sequence>MYPYWAEYIILMYHGAVIDQEFKDKSYPEKFKLFAKKQDGSWGIYGIEIEDSQLEEVIKDIRENLRETENWYAHLYNDKKLVVIFKDKVFRVTSHTSSWKPIIEHGRKLNIPEEQLDFWPNRFQDEKHYFG</sequence>
<evidence type="ECO:0000313" key="1">
    <source>
        <dbReference type="EMBL" id="NMB91961.1"/>
    </source>
</evidence>
<proteinExistence type="predicted"/>
<reference evidence="1 2" key="1">
    <citation type="journal article" date="2020" name="Biotechnol. Biofuels">
        <title>New insights from the biogas microbiome by comprehensive genome-resolved metagenomics of nearly 1600 species originating from multiple anaerobic digesters.</title>
        <authorList>
            <person name="Campanaro S."/>
            <person name="Treu L."/>
            <person name="Rodriguez-R L.M."/>
            <person name="Kovalovszki A."/>
            <person name="Ziels R.M."/>
            <person name="Maus I."/>
            <person name="Zhu X."/>
            <person name="Kougias P.G."/>
            <person name="Basile A."/>
            <person name="Luo G."/>
            <person name="Schluter A."/>
            <person name="Konstantinidis K.T."/>
            <person name="Angelidaki I."/>
        </authorList>
    </citation>
    <scope>NUCLEOTIDE SEQUENCE [LARGE SCALE GENOMIC DNA]</scope>
    <source>
        <strain evidence="1">AS27yjCOA_202</strain>
    </source>
</reference>
<comment type="caution">
    <text evidence="1">The sequence shown here is derived from an EMBL/GenBank/DDBJ whole genome shotgun (WGS) entry which is preliminary data.</text>
</comment>
<protein>
    <submittedName>
        <fullName evidence="1">Uncharacterized protein</fullName>
    </submittedName>
</protein>
<accession>A0A7X9E7Z1</accession>
<dbReference type="AlphaFoldDB" id="A0A7X9E7Z1"/>